<dbReference type="SUPFAM" id="SSF52172">
    <property type="entry name" value="CheY-like"/>
    <property type="match status" value="2"/>
</dbReference>
<dbReference type="InterPro" id="IPR011006">
    <property type="entry name" value="CheY-like_superfamily"/>
</dbReference>
<accession>A0A2U3KS44</accession>
<feature type="modified residue" description="4-aspartylphosphate" evidence="2">
    <location>
        <position position="193"/>
    </location>
</feature>
<dbReference type="PROSITE" id="PS50110">
    <property type="entry name" value="RESPONSE_REGULATORY"/>
    <property type="match status" value="1"/>
</dbReference>
<evidence type="ECO:0000256" key="2">
    <source>
        <dbReference type="PROSITE-ProRule" id="PRU00169"/>
    </source>
</evidence>
<protein>
    <submittedName>
        <fullName evidence="4">Response regulator receiver protein (Modular protein)</fullName>
    </submittedName>
</protein>
<evidence type="ECO:0000313" key="5">
    <source>
        <dbReference type="Proteomes" id="UP000238701"/>
    </source>
</evidence>
<organism evidence="4 5">
    <name type="scientific">Candidatus Sulfotelmatobacter kueseliae</name>
    <dbReference type="NCBI Taxonomy" id="2042962"/>
    <lineage>
        <taxon>Bacteria</taxon>
        <taxon>Pseudomonadati</taxon>
        <taxon>Acidobacteriota</taxon>
        <taxon>Terriglobia</taxon>
        <taxon>Terriglobales</taxon>
        <taxon>Candidatus Korobacteraceae</taxon>
        <taxon>Candidatus Sulfotelmatobacter</taxon>
    </lineage>
</organism>
<proteinExistence type="predicted"/>
<name>A0A2U3KS44_9BACT</name>
<dbReference type="InterPro" id="IPR001789">
    <property type="entry name" value="Sig_transdc_resp-reg_receiver"/>
</dbReference>
<dbReference type="Pfam" id="PF00072">
    <property type="entry name" value="Response_reg"/>
    <property type="match status" value="1"/>
</dbReference>
<dbReference type="InterPro" id="IPR050595">
    <property type="entry name" value="Bact_response_regulator"/>
</dbReference>
<evidence type="ECO:0000259" key="3">
    <source>
        <dbReference type="PROSITE" id="PS50110"/>
    </source>
</evidence>
<dbReference type="Proteomes" id="UP000238701">
    <property type="component" value="Unassembled WGS sequence"/>
</dbReference>
<dbReference type="GO" id="GO:0000160">
    <property type="term" value="P:phosphorelay signal transduction system"/>
    <property type="evidence" value="ECO:0007669"/>
    <property type="project" value="InterPro"/>
</dbReference>
<dbReference type="Gene3D" id="3.40.50.2300">
    <property type="match status" value="2"/>
</dbReference>
<dbReference type="PANTHER" id="PTHR44591:SF3">
    <property type="entry name" value="RESPONSE REGULATORY DOMAIN-CONTAINING PROTEIN"/>
    <property type="match status" value="1"/>
</dbReference>
<evidence type="ECO:0000313" key="4">
    <source>
        <dbReference type="EMBL" id="SPF42498.1"/>
    </source>
</evidence>
<dbReference type="SMART" id="SM00448">
    <property type="entry name" value="REC"/>
    <property type="match status" value="2"/>
</dbReference>
<evidence type="ECO:0000256" key="1">
    <source>
        <dbReference type="ARBA" id="ARBA00022553"/>
    </source>
</evidence>
<sequence length="339" mass="36962">MAAASTLLCIHRDPPQLNVLKEKGYALITATHGSHGLRLLMSQSVDAVILEYHLGLLDGAAVAEEIKKVRPWLPIVMLAESLELPQDGLKSVDALVTKSDGPPFLLATVHSVLQTRPGPQHDGACAEQAMPPLGEIISNPARRQILVVDDDPSVRESVATSLVSAGYDVVVAEDGFRALSQLRNTLPDVVLSDLDMPGMSGFELLSVVRRRFPQISTVAMSGAYIGEEVPFGVIADGFFAKGSQPRNLFRTIQGLLRTAPARSSEHYRDRAPVWISRNGNDSQGMPYVMLTCAECLRAFPMNLIEGNVRDILEVPCRFCRCMNRYFIQPPAQSGLEAFA</sequence>
<feature type="domain" description="Response regulatory" evidence="3">
    <location>
        <begin position="144"/>
        <end position="256"/>
    </location>
</feature>
<dbReference type="EMBL" id="OMOD01000140">
    <property type="protein sequence ID" value="SPF42498.1"/>
    <property type="molecule type" value="Genomic_DNA"/>
</dbReference>
<keyword evidence="1 2" id="KW-0597">Phosphoprotein</keyword>
<dbReference type="AlphaFoldDB" id="A0A2U3KS44"/>
<dbReference type="PANTHER" id="PTHR44591">
    <property type="entry name" value="STRESS RESPONSE REGULATOR PROTEIN 1"/>
    <property type="match status" value="1"/>
</dbReference>
<dbReference type="CDD" id="cd00156">
    <property type="entry name" value="REC"/>
    <property type="match status" value="2"/>
</dbReference>
<gene>
    <name evidence="4" type="ORF">SBA1_460095</name>
</gene>
<dbReference type="OrthoDB" id="122578at2"/>
<reference evidence="5" key="1">
    <citation type="submission" date="2018-02" db="EMBL/GenBank/DDBJ databases">
        <authorList>
            <person name="Hausmann B."/>
        </authorList>
    </citation>
    <scope>NUCLEOTIDE SEQUENCE [LARGE SCALE GENOMIC DNA]</scope>
    <source>
        <strain evidence="5">Peat soil MAG SbA1</strain>
    </source>
</reference>